<evidence type="ECO:0000313" key="1">
    <source>
        <dbReference type="EMBL" id="KAK3770294.1"/>
    </source>
</evidence>
<gene>
    <name evidence="1" type="ORF">RRG08_029949</name>
</gene>
<dbReference type="AlphaFoldDB" id="A0AAE1DGY2"/>
<protein>
    <submittedName>
        <fullName evidence="1">Uncharacterized protein</fullName>
    </submittedName>
</protein>
<reference evidence="1" key="1">
    <citation type="journal article" date="2023" name="G3 (Bethesda)">
        <title>A reference genome for the long-term kleptoplast-retaining sea slug Elysia crispata morphotype clarki.</title>
        <authorList>
            <person name="Eastman K.E."/>
            <person name="Pendleton A.L."/>
            <person name="Shaikh M.A."/>
            <person name="Suttiyut T."/>
            <person name="Ogas R."/>
            <person name="Tomko P."/>
            <person name="Gavelis G."/>
            <person name="Widhalm J.R."/>
            <person name="Wisecaver J.H."/>
        </authorList>
    </citation>
    <scope>NUCLEOTIDE SEQUENCE</scope>
    <source>
        <strain evidence="1">ECLA1</strain>
    </source>
</reference>
<organism evidence="1 2">
    <name type="scientific">Elysia crispata</name>
    <name type="common">lettuce slug</name>
    <dbReference type="NCBI Taxonomy" id="231223"/>
    <lineage>
        <taxon>Eukaryota</taxon>
        <taxon>Metazoa</taxon>
        <taxon>Spiralia</taxon>
        <taxon>Lophotrochozoa</taxon>
        <taxon>Mollusca</taxon>
        <taxon>Gastropoda</taxon>
        <taxon>Heterobranchia</taxon>
        <taxon>Euthyneura</taxon>
        <taxon>Panpulmonata</taxon>
        <taxon>Sacoglossa</taxon>
        <taxon>Placobranchoidea</taxon>
        <taxon>Plakobranchidae</taxon>
        <taxon>Elysia</taxon>
    </lineage>
</organism>
<comment type="caution">
    <text evidence="1">The sequence shown here is derived from an EMBL/GenBank/DDBJ whole genome shotgun (WGS) entry which is preliminary data.</text>
</comment>
<evidence type="ECO:0000313" key="2">
    <source>
        <dbReference type="Proteomes" id="UP001283361"/>
    </source>
</evidence>
<name>A0AAE1DGY2_9GAST</name>
<sequence>MQKTMLYSLVSGERVWYDCRHRLPTIIEIHQVSHELCIRAFVQAQLYNPFIPSSPTPLKRNKISTLRDQYIGYRLMSRTAGVSAPAVANDGRKAPPGGRDSGCARETLLCPLLLDRLLFSPSRCVGTQGFLNMDLKEQRCAHSAVHLDVKFLVSMKINDLHGSHLIPAASTLGQGFKGMFLAKKSRSLKSRRDGHHKSNSTSLGPEQIVFRRLRHVTG</sequence>
<accession>A0AAE1DGY2</accession>
<proteinExistence type="predicted"/>
<dbReference type="Proteomes" id="UP001283361">
    <property type="component" value="Unassembled WGS sequence"/>
</dbReference>
<dbReference type="EMBL" id="JAWDGP010003856">
    <property type="protein sequence ID" value="KAK3770294.1"/>
    <property type="molecule type" value="Genomic_DNA"/>
</dbReference>
<keyword evidence="2" id="KW-1185">Reference proteome</keyword>